<evidence type="ECO:0000313" key="2">
    <source>
        <dbReference type="Proteomes" id="UP000281553"/>
    </source>
</evidence>
<dbReference type="AlphaFoldDB" id="A0A3P7L3T4"/>
<name>A0A3P7L3T4_DIBLA</name>
<gene>
    <name evidence="1" type="ORF">DILT_LOCUS7896</name>
</gene>
<dbReference type="OrthoDB" id="6270259at2759"/>
<sequence length="64" mass="7170">MDQLEKIIAATDELKTLERDLDRWMSRTETELASALGLFSDPSVSAAERKSAIQVSAQCRSYVH</sequence>
<dbReference type="Proteomes" id="UP000281553">
    <property type="component" value="Unassembled WGS sequence"/>
</dbReference>
<protein>
    <submittedName>
        <fullName evidence="1">Uncharacterized protein</fullName>
    </submittedName>
</protein>
<evidence type="ECO:0000313" key="1">
    <source>
        <dbReference type="EMBL" id="VDN12065.1"/>
    </source>
</evidence>
<reference evidence="1 2" key="1">
    <citation type="submission" date="2018-11" db="EMBL/GenBank/DDBJ databases">
        <authorList>
            <consortium name="Pathogen Informatics"/>
        </authorList>
    </citation>
    <scope>NUCLEOTIDE SEQUENCE [LARGE SCALE GENOMIC DNA]</scope>
</reference>
<proteinExistence type="predicted"/>
<accession>A0A3P7L3T4</accession>
<keyword evidence="2" id="KW-1185">Reference proteome</keyword>
<organism evidence="1 2">
    <name type="scientific">Dibothriocephalus latus</name>
    <name type="common">Fish tapeworm</name>
    <name type="synonym">Diphyllobothrium latum</name>
    <dbReference type="NCBI Taxonomy" id="60516"/>
    <lineage>
        <taxon>Eukaryota</taxon>
        <taxon>Metazoa</taxon>
        <taxon>Spiralia</taxon>
        <taxon>Lophotrochozoa</taxon>
        <taxon>Platyhelminthes</taxon>
        <taxon>Cestoda</taxon>
        <taxon>Eucestoda</taxon>
        <taxon>Diphyllobothriidea</taxon>
        <taxon>Diphyllobothriidae</taxon>
        <taxon>Dibothriocephalus</taxon>
    </lineage>
</organism>
<dbReference type="EMBL" id="UYRU01052921">
    <property type="protein sequence ID" value="VDN12065.1"/>
    <property type="molecule type" value="Genomic_DNA"/>
</dbReference>